<dbReference type="GO" id="GO:0031124">
    <property type="term" value="P:mRNA 3'-end processing"/>
    <property type="evidence" value="ECO:0007669"/>
    <property type="project" value="InterPro"/>
</dbReference>
<dbReference type="InterPro" id="IPR025742">
    <property type="entry name" value="CSTF2_hinge"/>
</dbReference>
<evidence type="ECO:0000256" key="3">
    <source>
        <dbReference type="PROSITE-ProRule" id="PRU00176"/>
    </source>
</evidence>
<evidence type="ECO:0000313" key="6">
    <source>
        <dbReference type="EMBL" id="POS73619.1"/>
    </source>
</evidence>
<dbReference type="InterPro" id="IPR000504">
    <property type="entry name" value="RRM_dom"/>
</dbReference>
<dbReference type="Pfam" id="PF14304">
    <property type="entry name" value="CSTF_C"/>
    <property type="match status" value="1"/>
</dbReference>
<organism evidence="6 7">
    <name type="scientific">Diaporthe helianthi</name>
    <dbReference type="NCBI Taxonomy" id="158607"/>
    <lineage>
        <taxon>Eukaryota</taxon>
        <taxon>Fungi</taxon>
        <taxon>Dikarya</taxon>
        <taxon>Ascomycota</taxon>
        <taxon>Pezizomycotina</taxon>
        <taxon>Sordariomycetes</taxon>
        <taxon>Sordariomycetidae</taxon>
        <taxon>Diaporthales</taxon>
        <taxon>Diaporthaceae</taxon>
        <taxon>Diaporthe</taxon>
    </lineage>
</organism>
<dbReference type="Gene3D" id="1.25.40.630">
    <property type="match status" value="1"/>
</dbReference>
<keyword evidence="7" id="KW-1185">Reference proteome</keyword>
<evidence type="ECO:0000313" key="7">
    <source>
        <dbReference type="Proteomes" id="UP000094444"/>
    </source>
</evidence>
<dbReference type="InterPro" id="IPR035979">
    <property type="entry name" value="RBD_domain_sf"/>
</dbReference>
<evidence type="ECO:0000259" key="5">
    <source>
        <dbReference type="PROSITE" id="PS50102"/>
    </source>
</evidence>
<keyword evidence="2" id="KW-0539">Nucleus</keyword>
<dbReference type="InParanoid" id="A0A2P5HTN2"/>
<evidence type="ECO:0000256" key="1">
    <source>
        <dbReference type="ARBA" id="ARBA00004123"/>
    </source>
</evidence>
<name>A0A2P5HTN2_DIAHE</name>
<feature type="region of interest" description="Disordered" evidence="4">
    <location>
        <begin position="218"/>
        <end position="249"/>
    </location>
</feature>
<dbReference type="SUPFAM" id="SSF54928">
    <property type="entry name" value="RNA-binding domain, RBD"/>
    <property type="match status" value="1"/>
</dbReference>
<protein>
    <submittedName>
        <fullName evidence="6">RNA recognition domain-containing protein</fullName>
    </submittedName>
</protein>
<feature type="compositionally biased region" description="Low complexity" evidence="4">
    <location>
        <begin position="218"/>
        <end position="231"/>
    </location>
</feature>
<dbReference type="Pfam" id="PF14327">
    <property type="entry name" value="CSTF2_hinge"/>
    <property type="match status" value="1"/>
</dbReference>
<dbReference type="Pfam" id="PF00076">
    <property type="entry name" value="RRM_1"/>
    <property type="match status" value="1"/>
</dbReference>
<accession>A0A2P5HTN2</accession>
<feature type="domain" description="RRM" evidence="5">
    <location>
        <begin position="8"/>
        <end position="86"/>
    </location>
</feature>
<dbReference type="PANTHER" id="PTHR45735">
    <property type="entry name" value="CLEAVAGE STIMULATION FACTOR SUBUNIT 2"/>
    <property type="match status" value="1"/>
</dbReference>
<keyword evidence="3" id="KW-0694">RNA-binding</keyword>
<dbReference type="Gene3D" id="1.10.20.70">
    <property type="entry name" value="Transcription termination and cleavage factor, C-terminal domain"/>
    <property type="match status" value="1"/>
</dbReference>
<dbReference type="FunCoup" id="A0A2P5HTN2">
    <property type="interactions" value="97"/>
</dbReference>
<reference evidence="6" key="1">
    <citation type="submission" date="2017-09" db="EMBL/GenBank/DDBJ databases">
        <title>Polyketide synthases of a Diaporthe helianthi virulent isolate.</title>
        <authorList>
            <person name="Baroncelli R."/>
        </authorList>
    </citation>
    <scope>NUCLEOTIDE SEQUENCE [LARGE SCALE GENOMIC DNA]</scope>
    <source>
        <strain evidence="6">7/96</strain>
    </source>
</reference>
<evidence type="ECO:0000256" key="2">
    <source>
        <dbReference type="ARBA" id="ARBA00023242"/>
    </source>
</evidence>
<dbReference type="OrthoDB" id="272703at2759"/>
<dbReference type="CDD" id="cd12398">
    <property type="entry name" value="RRM_CSTF2_RNA15_like"/>
    <property type="match status" value="1"/>
</dbReference>
<dbReference type="PANTHER" id="PTHR45735:SF2">
    <property type="entry name" value="CLEAVAGE STIMULATION FACTOR SUBUNIT 2"/>
    <property type="match status" value="1"/>
</dbReference>
<feature type="compositionally biased region" description="Basic and acidic residues" evidence="4">
    <location>
        <begin position="93"/>
        <end position="102"/>
    </location>
</feature>
<dbReference type="Gene3D" id="3.30.70.330">
    <property type="match status" value="1"/>
</dbReference>
<evidence type="ECO:0000256" key="4">
    <source>
        <dbReference type="SAM" id="MobiDB-lite"/>
    </source>
</evidence>
<dbReference type="InterPro" id="IPR038192">
    <property type="entry name" value="CSTF_C_sf"/>
</dbReference>
<dbReference type="EMBL" id="MAVT02000765">
    <property type="protein sequence ID" value="POS73619.1"/>
    <property type="molecule type" value="Genomic_DNA"/>
</dbReference>
<sequence length="333" mass="34559">MSTKTPSRVVFVGNIPYGLSEEQISELFSSAGQVLNFRLVYDRDTGRPKGFGFAEYPDADSAASAVRNLNDHEIMGRKLRVDFSNEGGAGGDDSGRNNDRDNTNNNNNNGNNNYNQPPPNGNDNQSTAGALPPLPAGRELPPGVSCTDAISRTLNTLPPAQLLDILSSVKQLATTDPARATELLNQAPQLSYAVFQALLLMGLVSPEAINAVLEPGANPAAASAPPGAVSGYPPPPVQQQQQQQPIGFPGVGATNTPPVAAPTLFAPPAVPAAAPAPAPVPAAGGAFGGPAAGQNPDDLIQQVLSLPDEVIAQLPEAEKQTILQLRAQYSGQR</sequence>
<dbReference type="STRING" id="158607.A0A2P5HTN2"/>
<comment type="caution">
    <text evidence="6">The sequence shown here is derived from an EMBL/GenBank/DDBJ whole genome shotgun (WGS) entry which is preliminary data.</text>
</comment>
<dbReference type="GO" id="GO:0003729">
    <property type="term" value="F:mRNA binding"/>
    <property type="evidence" value="ECO:0007669"/>
    <property type="project" value="TreeGrafter"/>
</dbReference>
<dbReference type="PROSITE" id="PS50102">
    <property type="entry name" value="RRM"/>
    <property type="match status" value="1"/>
</dbReference>
<feature type="compositionally biased region" description="Low complexity" evidence="4">
    <location>
        <begin position="103"/>
        <end position="115"/>
    </location>
</feature>
<dbReference type="AlphaFoldDB" id="A0A2P5HTN2"/>
<dbReference type="Proteomes" id="UP000094444">
    <property type="component" value="Unassembled WGS sequence"/>
</dbReference>
<dbReference type="GO" id="GO:0005847">
    <property type="term" value="C:mRNA cleavage and polyadenylation specificity factor complex"/>
    <property type="evidence" value="ECO:0007669"/>
    <property type="project" value="TreeGrafter"/>
</dbReference>
<feature type="region of interest" description="Disordered" evidence="4">
    <location>
        <begin position="80"/>
        <end position="144"/>
    </location>
</feature>
<gene>
    <name evidence="6" type="ORF">DHEL01_v207986</name>
</gene>
<dbReference type="InterPro" id="IPR012677">
    <property type="entry name" value="Nucleotide-bd_a/b_plait_sf"/>
</dbReference>
<dbReference type="SMART" id="SM00360">
    <property type="entry name" value="RRM"/>
    <property type="match status" value="1"/>
</dbReference>
<comment type="subcellular location">
    <subcellularLocation>
        <location evidence="1">Nucleus</location>
    </subcellularLocation>
</comment>
<dbReference type="InterPro" id="IPR026896">
    <property type="entry name" value="CSTF_C"/>
</dbReference>
<proteinExistence type="predicted"/>